<proteinExistence type="predicted"/>
<accession>A0A8J3RWN2</accession>
<gene>
    <name evidence="1" type="ORF">Pro02_10060</name>
</gene>
<keyword evidence="2" id="KW-1185">Reference proteome</keyword>
<dbReference type="Proteomes" id="UP000655044">
    <property type="component" value="Unassembled WGS sequence"/>
</dbReference>
<evidence type="ECO:0000313" key="2">
    <source>
        <dbReference type="Proteomes" id="UP000655044"/>
    </source>
</evidence>
<name>A0A8J3RWN2_PLARO</name>
<comment type="caution">
    <text evidence="1">The sequence shown here is derived from an EMBL/GenBank/DDBJ whole genome shotgun (WGS) entry which is preliminary data.</text>
</comment>
<sequence length="67" mass="7135">MLKGIERFGDRLLNRFVPHMSAAADQCGPIQYRCKPCSGSRSAQCAYRVCTGGTQNLGCSSCTAGTC</sequence>
<dbReference type="EMBL" id="BOOI01000009">
    <property type="protein sequence ID" value="GIH82598.1"/>
    <property type="molecule type" value="Genomic_DNA"/>
</dbReference>
<evidence type="ECO:0000313" key="1">
    <source>
        <dbReference type="EMBL" id="GIH82598.1"/>
    </source>
</evidence>
<dbReference type="AlphaFoldDB" id="A0A8J3RWN2"/>
<reference evidence="1" key="1">
    <citation type="submission" date="2021-01" db="EMBL/GenBank/DDBJ databases">
        <title>Whole genome shotgun sequence of Planobispora rosea NBRC 15558.</title>
        <authorList>
            <person name="Komaki H."/>
            <person name="Tamura T."/>
        </authorList>
    </citation>
    <scope>NUCLEOTIDE SEQUENCE</scope>
    <source>
        <strain evidence="1">NBRC 15558</strain>
    </source>
</reference>
<organism evidence="1 2">
    <name type="scientific">Planobispora rosea</name>
    <dbReference type="NCBI Taxonomy" id="35762"/>
    <lineage>
        <taxon>Bacteria</taxon>
        <taxon>Bacillati</taxon>
        <taxon>Actinomycetota</taxon>
        <taxon>Actinomycetes</taxon>
        <taxon>Streptosporangiales</taxon>
        <taxon>Streptosporangiaceae</taxon>
        <taxon>Planobispora</taxon>
    </lineage>
</organism>
<protein>
    <submittedName>
        <fullName evidence="1">Uncharacterized protein</fullName>
    </submittedName>
</protein>